<dbReference type="InterPro" id="IPR049874">
    <property type="entry name" value="ROK_cs"/>
</dbReference>
<organism evidence="5 6">
    <name type="scientific">Halobacillus salinarum</name>
    <dbReference type="NCBI Taxonomy" id="2932257"/>
    <lineage>
        <taxon>Bacteria</taxon>
        <taxon>Bacillati</taxon>
        <taxon>Bacillota</taxon>
        <taxon>Bacilli</taxon>
        <taxon>Bacillales</taxon>
        <taxon>Bacillaceae</taxon>
        <taxon>Halobacillus</taxon>
    </lineage>
</organism>
<comment type="similarity">
    <text evidence="2">Belongs to the ROK (NagC/XylR) family.</text>
</comment>
<dbReference type="Pfam" id="PF00480">
    <property type="entry name" value="ROK"/>
    <property type="match status" value="1"/>
</dbReference>
<dbReference type="Gene3D" id="3.30.420.40">
    <property type="match status" value="2"/>
</dbReference>
<dbReference type="InterPro" id="IPR000600">
    <property type="entry name" value="ROK"/>
</dbReference>
<dbReference type="InterPro" id="IPR043129">
    <property type="entry name" value="ATPase_NBD"/>
</dbReference>
<dbReference type="CDD" id="cd24077">
    <property type="entry name" value="ASKHA_ATPase_ROK_SaXylR-like"/>
    <property type="match status" value="1"/>
</dbReference>
<dbReference type="RefSeq" id="WP_244710017.1">
    <property type="nucleotide sequence ID" value="NZ_CP095073.1"/>
</dbReference>
<evidence type="ECO:0000256" key="4">
    <source>
        <dbReference type="ARBA" id="ARBA00023125"/>
    </source>
</evidence>
<dbReference type="PANTHER" id="PTHR18964:SF149">
    <property type="entry name" value="BIFUNCTIONAL UDP-N-ACETYLGLUCOSAMINE 2-EPIMERASE_N-ACETYLMANNOSAMINE KINASE"/>
    <property type="match status" value="1"/>
</dbReference>
<gene>
    <name evidence="5" type="ORF">MUN89_20630</name>
</gene>
<keyword evidence="3" id="KW-0859">Xylose metabolism</keyword>
<dbReference type="SUPFAM" id="SSF46785">
    <property type="entry name" value="Winged helix' DNA-binding domain"/>
    <property type="match status" value="1"/>
</dbReference>
<dbReference type="PROSITE" id="PS01125">
    <property type="entry name" value="ROK"/>
    <property type="match status" value="1"/>
</dbReference>
<dbReference type="Pfam" id="PF13412">
    <property type="entry name" value="HTH_24"/>
    <property type="match status" value="1"/>
</dbReference>
<sequence>MSKGDASYIKQMNRRILIEHILKEKSLSRSDLSRRTGLNKATVSVQINELIQEEIVVEQKVGESVTLGRKPILLEMNDQAGYSIGIDIDDTVIRGVFLDFKGNPFHHICLPITNNNFETIINEIEIHLLPLINKFNKKHKPRGLIGVCVGIHGIINNDSQIIFTPKHHWSNVHAKERLEETFHTPVFIDNNANLSAYGEHVYFENISDLFCITLFSGIGLGIINNFSIYRGFQGFAGEVGHMIIDPNGPTCACGNHGCWELYASEKELLHKLSNHFPEKIHNSSPAELLEHPSFAEPFDHYLSSLSYGLNNIINIFNPQRIVLNGALINKNPNVVEEIKNKLHSKINNYEEIRISQLGESACAMGGAAFVLKDYFNLQTLDFLSYEYFTSD</sequence>
<name>A0ABY4EIB4_9BACI</name>
<dbReference type="Gene3D" id="1.10.10.10">
    <property type="entry name" value="Winged helix-like DNA-binding domain superfamily/Winged helix DNA-binding domain"/>
    <property type="match status" value="1"/>
</dbReference>
<dbReference type="InterPro" id="IPR036388">
    <property type="entry name" value="WH-like_DNA-bd_sf"/>
</dbReference>
<dbReference type="PANTHER" id="PTHR18964">
    <property type="entry name" value="ROK (REPRESSOR, ORF, KINASE) FAMILY"/>
    <property type="match status" value="1"/>
</dbReference>
<reference evidence="5 6" key="1">
    <citation type="submission" date="2022-04" db="EMBL/GenBank/DDBJ databases">
        <title>Halobacillus sp. isolated from saltern.</title>
        <authorList>
            <person name="Won M."/>
            <person name="Lee C.-M."/>
            <person name="Woen H.-Y."/>
            <person name="Kwon S.-W."/>
        </authorList>
    </citation>
    <scope>NUCLEOTIDE SEQUENCE [LARGE SCALE GENOMIC DNA]</scope>
    <source>
        <strain evidence="5 6">SSBR10-3</strain>
    </source>
</reference>
<keyword evidence="3" id="KW-0119">Carbohydrate metabolism</keyword>
<keyword evidence="6" id="KW-1185">Reference proteome</keyword>
<evidence type="ECO:0000313" key="6">
    <source>
        <dbReference type="Proteomes" id="UP000831787"/>
    </source>
</evidence>
<evidence type="ECO:0000313" key="5">
    <source>
        <dbReference type="EMBL" id="UOQ44228.1"/>
    </source>
</evidence>
<protein>
    <submittedName>
        <fullName evidence="5">ROK family transcriptional regulator</fullName>
    </submittedName>
</protein>
<keyword evidence="4" id="KW-0238">DNA-binding</keyword>
<accession>A0ABY4EIB4</accession>
<dbReference type="EMBL" id="CP095073">
    <property type="protein sequence ID" value="UOQ44228.1"/>
    <property type="molecule type" value="Genomic_DNA"/>
</dbReference>
<dbReference type="CDD" id="cd00090">
    <property type="entry name" value="HTH_ARSR"/>
    <property type="match status" value="1"/>
</dbReference>
<dbReference type="SUPFAM" id="SSF53067">
    <property type="entry name" value="Actin-like ATPase domain"/>
    <property type="match status" value="1"/>
</dbReference>
<evidence type="ECO:0000256" key="3">
    <source>
        <dbReference type="ARBA" id="ARBA00022629"/>
    </source>
</evidence>
<comment type="function">
    <text evidence="1">Transcriptional repressor of xylose-utilizing enzymes.</text>
</comment>
<dbReference type="InterPro" id="IPR036390">
    <property type="entry name" value="WH_DNA-bd_sf"/>
</dbReference>
<dbReference type="InterPro" id="IPR011991">
    <property type="entry name" value="ArsR-like_HTH"/>
</dbReference>
<proteinExistence type="inferred from homology"/>
<evidence type="ECO:0000256" key="2">
    <source>
        <dbReference type="ARBA" id="ARBA00006479"/>
    </source>
</evidence>
<evidence type="ECO:0000256" key="1">
    <source>
        <dbReference type="ARBA" id="ARBA00002486"/>
    </source>
</evidence>
<dbReference type="Proteomes" id="UP000831787">
    <property type="component" value="Chromosome"/>
</dbReference>